<dbReference type="GO" id="GO:0004252">
    <property type="term" value="F:serine-type endopeptidase activity"/>
    <property type="evidence" value="ECO:0007669"/>
    <property type="project" value="UniProtKB-UniRule"/>
</dbReference>
<feature type="domain" description="Peptidase S8/S53" evidence="10">
    <location>
        <begin position="165"/>
        <end position="604"/>
    </location>
</feature>
<dbReference type="InterPro" id="IPR015500">
    <property type="entry name" value="Peptidase_S8_subtilisin-rel"/>
</dbReference>
<accession>A0A8H6ZFH2</accession>
<keyword evidence="4 7" id="KW-0378">Hydrolase</keyword>
<dbReference type="InterPro" id="IPR023828">
    <property type="entry name" value="Peptidase_S8_Ser-AS"/>
</dbReference>
<evidence type="ECO:0000256" key="2">
    <source>
        <dbReference type="ARBA" id="ARBA00022670"/>
    </source>
</evidence>
<name>A0A8H6ZFH2_9AGAR</name>
<evidence type="ECO:0000256" key="1">
    <source>
        <dbReference type="ARBA" id="ARBA00011073"/>
    </source>
</evidence>
<keyword evidence="5 7" id="KW-0720">Serine protease</keyword>
<evidence type="ECO:0000313" key="12">
    <source>
        <dbReference type="EMBL" id="KAF7376447.1"/>
    </source>
</evidence>
<proteinExistence type="inferred from homology"/>
<comment type="caution">
    <text evidence="12">The sequence shown here is derived from an EMBL/GenBank/DDBJ whole genome shotgun (WGS) entry which is preliminary data.</text>
</comment>
<dbReference type="InterPro" id="IPR034187">
    <property type="entry name" value="Peptidases_S8_5"/>
</dbReference>
<dbReference type="PROSITE" id="PS00137">
    <property type="entry name" value="SUBTILASE_HIS"/>
    <property type="match status" value="1"/>
</dbReference>
<feature type="compositionally biased region" description="Low complexity" evidence="8">
    <location>
        <begin position="117"/>
        <end position="126"/>
    </location>
</feature>
<evidence type="ECO:0000256" key="6">
    <source>
        <dbReference type="PIRSR" id="PIRSR615500-1"/>
    </source>
</evidence>
<dbReference type="PROSITE" id="PS00138">
    <property type="entry name" value="SUBTILASE_SER"/>
    <property type="match status" value="1"/>
</dbReference>
<dbReference type="Pfam" id="PF06280">
    <property type="entry name" value="fn3_5"/>
    <property type="match status" value="1"/>
</dbReference>
<dbReference type="OrthoDB" id="206201at2759"/>
<protein>
    <submittedName>
        <fullName evidence="12">Subtilisin-like protease</fullName>
    </submittedName>
</protein>
<feature type="region of interest" description="Disordered" evidence="8">
    <location>
        <begin position="117"/>
        <end position="138"/>
    </location>
</feature>
<dbReference type="GO" id="GO:0016020">
    <property type="term" value="C:membrane"/>
    <property type="evidence" value="ECO:0007669"/>
    <property type="project" value="InterPro"/>
</dbReference>
<feature type="domain" description="C5a peptidase/Subtilisin-like protease SBT2-like Fn3-like" evidence="11">
    <location>
        <begin position="625"/>
        <end position="730"/>
    </location>
</feature>
<evidence type="ECO:0000256" key="5">
    <source>
        <dbReference type="ARBA" id="ARBA00022825"/>
    </source>
</evidence>
<evidence type="ECO:0000259" key="10">
    <source>
        <dbReference type="Pfam" id="PF00082"/>
    </source>
</evidence>
<evidence type="ECO:0000256" key="7">
    <source>
        <dbReference type="PROSITE-ProRule" id="PRU01240"/>
    </source>
</evidence>
<dbReference type="PRINTS" id="PR00723">
    <property type="entry name" value="SUBTILISIN"/>
</dbReference>
<dbReference type="Proteomes" id="UP000623467">
    <property type="component" value="Unassembled WGS sequence"/>
</dbReference>
<sequence length="905" mass="94055">MKAALSLALLGATSAFAAKASLSSVQRVTNLGVVPNKFIVEVAQASEIPTKRSLSTPHELLYRSLEERKISFNVEKEFDAPGIFIGASLFLNNTQDVANILQTDGVVAIRPRSYNPSPVSSRVVSPGDAGIPDSESTHITTGVDKLHARGITGKGIKIGMRVPGIDTGTDYTHPFLGGGFGPGFKVAGGFDLVGDDYTGANTPVPDPDPLDQCNGHGTHVAGIVGANPGNEFNISGVAYDATIFSYRIFGCTGEVTDDVIVDALLMGVSDGMDILTMSLGGADGWTEGTASVVSSRIAASGKIVTIAAGNDGASGAWFTSGPGNAINAISVASSDNTVIPLQSLTVSGVTHDPIVYYDAVPLPVNQTLPLYVTSNDTTVVDDACNPLPASTPDLSGFVVLVRRGTCTFASHQAHQHRRVWREHDSYLRVEHFGTIHSLNLTINSNSATGADLKPIDVGNFSAVLIQADDGVFLAEQFAAGADISVTFPQTGGSVQFPAPTGGLVSTFTSYGPTEDMFFKPAITAPGANILSTFPVPLGSWALDSGTSMATPFMAGSAALLLAVKGKSLAVATGARTAFQTTAKPIPSTLTDGDPLQTVSQQGAGLVQVFDAIFGTTTLSRTELLLNDTAHFAGPQTFTVKNVGTSIKTYTLSHVPAGTAAGFPAGSIEADLGPLALATDIASVSFNTGKFTLLPGQSHNVVATITPPKGVDPTTFPVYSGFIFVTSGNETVHATYLGVAASLKNAQTVDNTDVVFGIPLPALLDSTGNVQDGPVNYTFVGDDAPTVLWRQTFGTPNLLLDLVSADIQLTGTLNRRGPISFTTPQTGGTFAKVPTVGPLLQIQWLGRNDKVNDLDNTVLLSNTFANGTVIPNGSYKVLLRSLSVTGDPTNEADYESWLSPVFGVAA</sequence>
<dbReference type="InterPro" id="IPR050131">
    <property type="entry name" value="Peptidase_S8_subtilisin-like"/>
</dbReference>
<reference evidence="12" key="1">
    <citation type="submission" date="2020-05" db="EMBL/GenBank/DDBJ databases">
        <title>Mycena genomes resolve the evolution of fungal bioluminescence.</title>
        <authorList>
            <person name="Tsai I.J."/>
        </authorList>
    </citation>
    <scope>NUCLEOTIDE SEQUENCE</scope>
    <source>
        <strain evidence="12">160909Yilan</strain>
    </source>
</reference>
<evidence type="ECO:0000259" key="11">
    <source>
        <dbReference type="Pfam" id="PF06280"/>
    </source>
</evidence>
<keyword evidence="13" id="KW-1185">Reference proteome</keyword>
<feature type="chain" id="PRO_5034473499" evidence="9">
    <location>
        <begin position="18"/>
        <end position="905"/>
    </location>
</feature>
<evidence type="ECO:0000256" key="8">
    <source>
        <dbReference type="SAM" id="MobiDB-lite"/>
    </source>
</evidence>
<dbReference type="GO" id="GO:0005615">
    <property type="term" value="C:extracellular space"/>
    <property type="evidence" value="ECO:0007669"/>
    <property type="project" value="TreeGrafter"/>
</dbReference>
<feature type="active site" description="Charge relay system" evidence="6 7">
    <location>
        <position position="547"/>
    </location>
</feature>
<dbReference type="AlphaFoldDB" id="A0A8H6ZFH2"/>
<dbReference type="PANTHER" id="PTHR43806:SF66">
    <property type="entry name" value="SERIN ENDOPEPTIDASE"/>
    <property type="match status" value="1"/>
</dbReference>
<dbReference type="EMBL" id="JACAZH010000001">
    <property type="protein sequence ID" value="KAF7376447.1"/>
    <property type="molecule type" value="Genomic_DNA"/>
</dbReference>
<evidence type="ECO:0000256" key="4">
    <source>
        <dbReference type="ARBA" id="ARBA00022801"/>
    </source>
</evidence>
<dbReference type="CDD" id="cd07489">
    <property type="entry name" value="Peptidases_S8_5"/>
    <property type="match status" value="1"/>
</dbReference>
<evidence type="ECO:0000313" key="13">
    <source>
        <dbReference type="Proteomes" id="UP000623467"/>
    </source>
</evidence>
<dbReference type="InterPro" id="IPR010435">
    <property type="entry name" value="C5a/SBT2-like_Fn3"/>
</dbReference>
<dbReference type="Gene3D" id="3.40.50.200">
    <property type="entry name" value="Peptidase S8/S53 domain"/>
    <property type="match status" value="2"/>
</dbReference>
<dbReference type="SUPFAM" id="SSF52743">
    <property type="entry name" value="Subtilisin-like"/>
    <property type="match status" value="1"/>
</dbReference>
<dbReference type="InterPro" id="IPR036852">
    <property type="entry name" value="Peptidase_S8/S53_dom_sf"/>
</dbReference>
<dbReference type="Pfam" id="PF00082">
    <property type="entry name" value="Peptidase_S8"/>
    <property type="match status" value="1"/>
</dbReference>
<feature type="signal peptide" evidence="9">
    <location>
        <begin position="1"/>
        <end position="17"/>
    </location>
</feature>
<feature type="active site" description="Charge relay system" evidence="6 7">
    <location>
        <position position="216"/>
    </location>
</feature>
<dbReference type="GO" id="GO:0006508">
    <property type="term" value="P:proteolysis"/>
    <property type="evidence" value="ECO:0007669"/>
    <property type="project" value="UniProtKB-KW"/>
</dbReference>
<dbReference type="InterPro" id="IPR022398">
    <property type="entry name" value="Peptidase_S8_His-AS"/>
</dbReference>
<dbReference type="PROSITE" id="PS51892">
    <property type="entry name" value="SUBTILASE"/>
    <property type="match status" value="1"/>
</dbReference>
<keyword evidence="3 9" id="KW-0732">Signal</keyword>
<organism evidence="12 13">
    <name type="scientific">Mycena sanguinolenta</name>
    <dbReference type="NCBI Taxonomy" id="230812"/>
    <lineage>
        <taxon>Eukaryota</taxon>
        <taxon>Fungi</taxon>
        <taxon>Dikarya</taxon>
        <taxon>Basidiomycota</taxon>
        <taxon>Agaricomycotina</taxon>
        <taxon>Agaricomycetes</taxon>
        <taxon>Agaricomycetidae</taxon>
        <taxon>Agaricales</taxon>
        <taxon>Marasmiineae</taxon>
        <taxon>Mycenaceae</taxon>
        <taxon>Mycena</taxon>
    </lineage>
</organism>
<dbReference type="PANTHER" id="PTHR43806">
    <property type="entry name" value="PEPTIDASE S8"/>
    <property type="match status" value="1"/>
</dbReference>
<keyword evidence="2 7" id="KW-0645">Protease</keyword>
<comment type="similarity">
    <text evidence="1 7">Belongs to the peptidase S8 family.</text>
</comment>
<evidence type="ECO:0000256" key="9">
    <source>
        <dbReference type="SAM" id="SignalP"/>
    </source>
</evidence>
<gene>
    <name evidence="12" type="ORF">MSAN_00060300</name>
</gene>
<dbReference type="InterPro" id="IPR000209">
    <property type="entry name" value="Peptidase_S8/S53_dom"/>
</dbReference>
<feature type="active site" description="Charge relay system" evidence="6 7">
    <location>
        <position position="166"/>
    </location>
</feature>
<evidence type="ECO:0000256" key="3">
    <source>
        <dbReference type="ARBA" id="ARBA00022729"/>
    </source>
</evidence>